<evidence type="ECO:0000256" key="6">
    <source>
        <dbReference type="ARBA" id="ARBA00022898"/>
    </source>
</evidence>
<keyword evidence="4 8" id="KW-0032">Aminotransferase</keyword>
<dbReference type="InterPro" id="IPR015422">
    <property type="entry name" value="PyrdxlP-dep_Trfase_small"/>
</dbReference>
<accession>A0A2T4VYL6</accession>
<dbReference type="InterPro" id="IPR015421">
    <property type="entry name" value="PyrdxlP-dep_Trfase_major"/>
</dbReference>
<dbReference type="PROSITE" id="PS00105">
    <property type="entry name" value="AA_TRANSFER_CLASS_1"/>
    <property type="match status" value="1"/>
</dbReference>
<evidence type="ECO:0000256" key="8">
    <source>
        <dbReference type="RuleBase" id="RU000481"/>
    </source>
</evidence>
<dbReference type="InterPro" id="IPR015424">
    <property type="entry name" value="PyrdxlP-dep_Trfase"/>
</dbReference>
<dbReference type="CDD" id="cd00609">
    <property type="entry name" value="AAT_like"/>
    <property type="match status" value="1"/>
</dbReference>
<evidence type="ECO:0000256" key="7">
    <source>
        <dbReference type="ARBA" id="ARBA00049185"/>
    </source>
</evidence>
<comment type="caution">
    <text evidence="10">The sequence shown here is derived from an EMBL/GenBank/DDBJ whole genome shotgun (WGS) entry which is preliminary data.</text>
</comment>
<evidence type="ECO:0000313" key="11">
    <source>
        <dbReference type="Proteomes" id="UP000240811"/>
    </source>
</evidence>
<reference evidence="11" key="1">
    <citation type="submission" date="2018-02" db="EMBL/GenBank/DDBJ databases">
        <title>Genome sequence of Candidatus Liberibacter europaeus.</title>
        <authorList>
            <person name="Frampton R.A."/>
            <person name="Thompson S.M."/>
            <person name="David C."/>
            <person name="Addison S.M."/>
            <person name="Smith G.R."/>
        </authorList>
    </citation>
    <scope>NUCLEOTIDE SEQUENCE [LARGE SCALE GENOMIC DNA]</scope>
</reference>
<dbReference type="Gene3D" id="3.40.640.10">
    <property type="entry name" value="Type I PLP-dependent aspartate aminotransferase-like (Major domain)"/>
    <property type="match status" value="1"/>
</dbReference>
<dbReference type="PANTHER" id="PTHR46383">
    <property type="entry name" value="ASPARTATE AMINOTRANSFERASE"/>
    <property type="match status" value="1"/>
</dbReference>
<evidence type="ECO:0000256" key="1">
    <source>
        <dbReference type="ARBA" id="ARBA00001933"/>
    </source>
</evidence>
<dbReference type="EC" id="2.6.1.-" evidence="8"/>
<protein>
    <recommendedName>
        <fullName evidence="8">Aminotransferase</fullName>
        <ecNumber evidence="8">2.6.1.-</ecNumber>
    </recommendedName>
</protein>
<comment type="subunit">
    <text evidence="3">Homodimer.</text>
</comment>
<dbReference type="InterPro" id="IPR004839">
    <property type="entry name" value="Aminotransferase_I/II_large"/>
</dbReference>
<dbReference type="InterPro" id="IPR004838">
    <property type="entry name" value="NHTrfase_class1_PyrdxlP-BS"/>
</dbReference>
<evidence type="ECO:0000313" key="10">
    <source>
        <dbReference type="EMBL" id="PTL86865.1"/>
    </source>
</evidence>
<dbReference type="Gene3D" id="3.90.1150.10">
    <property type="entry name" value="Aspartate Aminotransferase, domain 1"/>
    <property type="match status" value="1"/>
</dbReference>
<comment type="catalytic activity">
    <reaction evidence="7">
        <text>L-aspartate + 2-oxoglutarate = oxaloacetate + L-glutamate</text>
        <dbReference type="Rhea" id="RHEA:21824"/>
        <dbReference type="ChEBI" id="CHEBI:16452"/>
        <dbReference type="ChEBI" id="CHEBI:16810"/>
        <dbReference type="ChEBI" id="CHEBI:29985"/>
        <dbReference type="ChEBI" id="CHEBI:29991"/>
        <dbReference type="EC" id="2.6.1.1"/>
    </reaction>
</comment>
<gene>
    <name evidence="10" type="ORF">C4617_00055</name>
</gene>
<dbReference type="GO" id="GO:0006520">
    <property type="term" value="P:amino acid metabolic process"/>
    <property type="evidence" value="ECO:0007669"/>
    <property type="project" value="InterPro"/>
</dbReference>
<dbReference type="InterPro" id="IPR050596">
    <property type="entry name" value="AspAT/PAT-like"/>
</dbReference>
<evidence type="ECO:0000259" key="9">
    <source>
        <dbReference type="Pfam" id="PF00155"/>
    </source>
</evidence>
<feature type="domain" description="Aminotransferase class I/classII large" evidence="9">
    <location>
        <begin position="32"/>
        <end position="392"/>
    </location>
</feature>
<dbReference type="GO" id="GO:0030170">
    <property type="term" value="F:pyridoxal phosphate binding"/>
    <property type="evidence" value="ECO:0007669"/>
    <property type="project" value="InterPro"/>
</dbReference>
<dbReference type="Proteomes" id="UP000240811">
    <property type="component" value="Unassembled WGS sequence"/>
</dbReference>
<evidence type="ECO:0000256" key="2">
    <source>
        <dbReference type="ARBA" id="ARBA00007441"/>
    </source>
</evidence>
<evidence type="ECO:0000256" key="4">
    <source>
        <dbReference type="ARBA" id="ARBA00022576"/>
    </source>
</evidence>
<organism evidence="10 11">
    <name type="scientific">Candidatus Liberibacter europaeus</name>
    <dbReference type="NCBI Taxonomy" id="744859"/>
    <lineage>
        <taxon>Bacteria</taxon>
        <taxon>Pseudomonadati</taxon>
        <taxon>Pseudomonadota</taxon>
        <taxon>Alphaproteobacteria</taxon>
        <taxon>Hyphomicrobiales</taxon>
        <taxon>Rhizobiaceae</taxon>
        <taxon>Liberibacter</taxon>
    </lineage>
</organism>
<dbReference type="PANTHER" id="PTHR46383:SF1">
    <property type="entry name" value="ASPARTATE AMINOTRANSFERASE"/>
    <property type="match status" value="1"/>
</dbReference>
<dbReference type="Pfam" id="PF00155">
    <property type="entry name" value="Aminotran_1_2"/>
    <property type="match status" value="1"/>
</dbReference>
<dbReference type="SUPFAM" id="SSF53383">
    <property type="entry name" value="PLP-dependent transferases"/>
    <property type="match status" value="1"/>
</dbReference>
<keyword evidence="5 8" id="KW-0808">Transferase</keyword>
<comment type="similarity">
    <text evidence="2 8">Belongs to the class-I pyridoxal-phosphate-dependent aminotransferase family.</text>
</comment>
<dbReference type="AlphaFoldDB" id="A0A2T4VYL6"/>
<sequence length="400" mass="44448">MAFISNILRQVNPSATIVAAQRARDLRSKGFDVLSLTAGEPDFHTPDNIRHAAISAMERGETKYTDVAGILQLREAIVNKFKRDNNLNYNTNQIIVGNGAKHVMFNAFMATLNPGDEVLIPRPYWVSYPDMVALCGGKCVFIETKQDDNFQISPDCLERAITPKTKWLILNSPSNPSGAVYSESRLKALSDVLARHTHVRVISDDIYEHIVYKNYNFSNIINVDSSLYERTLVINGVSKAYAMTGWRIGYAAGMTDLIKSMVTIQGQQTSGVCSIAQWASVEALNGPQDFLLRNQAVFESRRDMCVSILSKAFGMKFVVPGGAFYLYPSCHELIGKRSPSGNVIKTDLDFVNELLEMEKVAVVHGSAFGYGPNIRISYAVSDSVLEEACRRIQRFCNSCQ</sequence>
<dbReference type="FunFam" id="3.40.640.10:FF:000033">
    <property type="entry name" value="Aspartate aminotransferase"/>
    <property type="match status" value="1"/>
</dbReference>
<proteinExistence type="inferred from homology"/>
<evidence type="ECO:0000256" key="5">
    <source>
        <dbReference type="ARBA" id="ARBA00022679"/>
    </source>
</evidence>
<comment type="cofactor">
    <cofactor evidence="1 8">
        <name>pyridoxal 5'-phosphate</name>
        <dbReference type="ChEBI" id="CHEBI:597326"/>
    </cofactor>
</comment>
<dbReference type="EMBL" id="PSQJ01000001">
    <property type="protein sequence ID" value="PTL86865.1"/>
    <property type="molecule type" value="Genomic_DNA"/>
</dbReference>
<name>A0A2T4VYL6_9HYPH</name>
<keyword evidence="6" id="KW-0663">Pyridoxal phosphate</keyword>
<dbReference type="GO" id="GO:0004069">
    <property type="term" value="F:L-aspartate:2-oxoglutarate aminotransferase activity"/>
    <property type="evidence" value="ECO:0007669"/>
    <property type="project" value="UniProtKB-EC"/>
</dbReference>
<evidence type="ECO:0000256" key="3">
    <source>
        <dbReference type="ARBA" id="ARBA00011738"/>
    </source>
</evidence>